<dbReference type="KEGG" id="lgi:LOTGIDRAFT_174022"/>
<keyword evidence="2" id="KW-1185">Reference proteome</keyword>
<proteinExistence type="predicted"/>
<organism evidence="1 2">
    <name type="scientific">Lottia gigantea</name>
    <name type="common">Giant owl limpet</name>
    <dbReference type="NCBI Taxonomy" id="225164"/>
    <lineage>
        <taxon>Eukaryota</taxon>
        <taxon>Metazoa</taxon>
        <taxon>Spiralia</taxon>
        <taxon>Lophotrochozoa</taxon>
        <taxon>Mollusca</taxon>
        <taxon>Gastropoda</taxon>
        <taxon>Patellogastropoda</taxon>
        <taxon>Lottioidea</taxon>
        <taxon>Lottiidae</taxon>
        <taxon>Lottia</taxon>
    </lineage>
</organism>
<dbReference type="RefSeq" id="XP_009050302.1">
    <property type="nucleotide sequence ID" value="XM_009052054.1"/>
</dbReference>
<dbReference type="GeneID" id="20242593"/>
<accession>V4APA1</accession>
<dbReference type="EMBL" id="KB201194">
    <property type="protein sequence ID" value="ESO99022.1"/>
    <property type="molecule type" value="Genomic_DNA"/>
</dbReference>
<sequence length="294" mass="33926">MTSENNGNHLRHSCVSPDRKSRHIATHRNSMYVSCQMHTLVCFDPVKRSVEMNASHRHIGPRTALFLIFYIVFTASQTPSVTANSIERHPELEFCEMNTDLKSVIFSPCTTTIGSLEQMLDEDCQEEYSYDLCSDTALMRLFVEGQVRKMRNKYYYRLYEEERGLLEYFNTSLPTQASLNVSKTYEDLQEYFIALTCAGKAMDDHKLYVTMSDSNVLCDVLQVTNQLLCNIDSAGEVIFNNKRHKDSHLKCHHVKRHDSSISELLFVNVLSSFRSYLLSMKVRCNAQNVCDDDY</sequence>
<gene>
    <name evidence="1" type="ORF">LOTGIDRAFT_174022</name>
</gene>
<name>V4APA1_LOTGI</name>
<evidence type="ECO:0000313" key="1">
    <source>
        <dbReference type="EMBL" id="ESO99022.1"/>
    </source>
</evidence>
<dbReference type="Proteomes" id="UP000030746">
    <property type="component" value="Unassembled WGS sequence"/>
</dbReference>
<protein>
    <submittedName>
        <fullName evidence="1">Uncharacterized protein</fullName>
    </submittedName>
</protein>
<dbReference type="HOGENOM" id="CLU_947606_0_0_1"/>
<evidence type="ECO:0000313" key="2">
    <source>
        <dbReference type="Proteomes" id="UP000030746"/>
    </source>
</evidence>
<dbReference type="CTD" id="20242593"/>
<dbReference type="AlphaFoldDB" id="V4APA1"/>
<reference evidence="1 2" key="1">
    <citation type="journal article" date="2013" name="Nature">
        <title>Insights into bilaterian evolution from three spiralian genomes.</title>
        <authorList>
            <person name="Simakov O."/>
            <person name="Marletaz F."/>
            <person name="Cho S.J."/>
            <person name="Edsinger-Gonzales E."/>
            <person name="Havlak P."/>
            <person name="Hellsten U."/>
            <person name="Kuo D.H."/>
            <person name="Larsson T."/>
            <person name="Lv J."/>
            <person name="Arendt D."/>
            <person name="Savage R."/>
            <person name="Osoegawa K."/>
            <person name="de Jong P."/>
            <person name="Grimwood J."/>
            <person name="Chapman J.A."/>
            <person name="Shapiro H."/>
            <person name="Aerts A."/>
            <person name="Otillar R.P."/>
            <person name="Terry A.Y."/>
            <person name="Boore J.L."/>
            <person name="Grigoriev I.V."/>
            <person name="Lindberg D.R."/>
            <person name="Seaver E.C."/>
            <person name="Weisblat D.A."/>
            <person name="Putnam N.H."/>
            <person name="Rokhsar D.S."/>
        </authorList>
    </citation>
    <scope>NUCLEOTIDE SEQUENCE [LARGE SCALE GENOMIC DNA]</scope>
</reference>